<comment type="subcellular location">
    <subcellularLocation>
        <location evidence="1">Membrane</location>
    </subcellularLocation>
</comment>
<dbReference type="Proteomes" id="UP000192578">
    <property type="component" value="Unassembled WGS sequence"/>
</dbReference>
<comment type="similarity">
    <text evidence="2">Belongs to the TMEM9 family.</text>
</comment>
<feature type="chain" id="PRO_5010714301" description="Transmembrane protein 9" evidence="7">
    <location>
        <begin position="24"/>
        <end position="214"/>
    </location>
</feature>
<evidence type="ECO:0000256" key="2">
    <source>
        <dbReference type="ARBA" id="ARBA00007264"/>
    </source>
</evidence>
<evidence type="ECO:0000313" key="8">
    <source>
        <dbReference type="EMBL" id="OQV17794.1"/>
    </source>
</evidence>
<comment type="caution">
    <text evidence="8">The sequence shown here is derived from an EMBL/GenBank/DDBJ whole genome shotgun (WGS) entry which is preliminary data.</text>
</comment>
<evidence type="ECO:0000256" key="3">
    <source>
        <dbReference type="ARBA" id="ARBA00022692"/>
    </source>
</evidence>
<name>A0A1W0WRH1_HYPEX</name>
<dbReference type="InterPro" id="IPR008853">
    <property type="entry name" value="TMEM9/TMEM9B"/>
</dbReference>
<dbReference type="GO" id="GO:0005765">
    <property type="term" value="C:lysosomal membrane"/>
    <property type="evidence" value="ECO:0007669"/>
    <property type="project" value="InterPro"/>
</dbReference>
<keyword evidence="7" id="KW-0732">Signal</keyword>
<dbReference type="AlphaFoldDB" id="A0A1W0WRH1"/>
<feature type="signal peptide" evidence="7">
    <location>
        <begin position="1"/>
        <end position="23"/>
    </location>
</feature>
<feature type="transmembrane region" description="Helical" evidence="6">
    <location>
        <begin position="99"/>
        <end position="120"/>
    </location>
</feature>
<dbReference type="PANTHER" id="PTHR13064:SF6">
    <property type="entry name" value="TRANSMEMBRANE PROTEIN 9"/>
    <property type="match status" value="1"/>
</dbReference>
<dbReference type="Pfam" id="PF05434">
    <property type="entry name" value="Tmemb_9"/>
    <property type="match status" value="1"/>
</dbReference>
<evidence type="ECO:0000256" key="6">
    <source>
        <dbReference type="SAM" id="Phobius"/>
    </source>
</evidence>
<evidence type="ECO:0000256" key="7">
    <source>
        <dbReference type="SAM" id="SignalP"/>
    </source>
</evidence>
<dbReference type="OrthoDB" id="10059035at2759"/>
<evidence type="ECO:0000256" key="1">
    <source>
        <dbReference type="ARBA" id="ARBA00004370"/>
    </source>
</evidence>
<organism evidence="8 9">
    <name type="scientific">Hypsibius exemplaris</name>
    <name type="common">Freshwater tardigrade</name>
    <dbReference type="NCBI Taxonomy" id="2072580"/>
    <lineage>
        <taxon>Eukaryota</taxon>
        <taxon>Metazoa</taxon>
        <taxon>Ecdysozoa</taxon>
        <taxon>Tardigrada</taxon>
        <taxon>Eutardigrada</taxon>
        <taxon>Parachela</taxon>
        <taxon>Hypsibioidea</taxon>
        <taxon>Hypsibiidae</taxon>
        <taxon>Hypsibius</taxon>
    </lineage>
</organism>
<keyword evidence="3 6" id="KW-0812">Transmembrane</keyword>
<keyword evidence="5 6" id="KW-0472">Membrane</keyword>
<sequence>MSSYWSWIVIGVIICGLTASTAAVDKDPLSDKRCKCVCPRLNTTGRAVFIQNVAPEQCNCDYVVLRSLPYEGYQVKNAAEFCATCQCKHENRNSVTIKAVVILFIVVVALLIVYMVYLLIEARLCKGATKAMSEDSATSVAYEQHLDDEVDSLLLGGYEDYEVRSRSSMDNNGQRHGHSGLGLRARFNEQMTRWKRAVTQQRGNVYVRRTVLNN</sequence>
<accession>A0A1W0WRH1</accession>
<keyword evidence="9" id="KW-1185">Reference proteome</keyword>
<keyword evidence="4 6" id="KW-1133">Transmembrane helix</keyword>
<dbReference type="PANTHER" id="PTHR13064">
    <property type="entry name" value="TRANSMEMBRANE PROTEIN 9 FAMILY MEMBER"/>
    <property type="match status" value="1"/>
</dbReference>
<evidence type="ECO:0000256" key="5">
    <source>
        <dbReference type="ARBA" id="ARBA00023136"/>
    </source>
</evidence>
<evidence type="ECO:0008006" key="10">
    <source>
        <dbReference type="Google" id="ProtNLM"/>
    </source>
</evidence>
<gene>
    <name evidence="8" type="ORF">BV898_08091</name>
</gene>
<evidence type="ECO:0000256" key="4">
    <source>
        <dbReference type="ARBA" id="ARBA00022989"/>
    </source>
</evidence>
<protein>
    <recommendedName>
        <fullName evidence="10">Transmembrane protein 9</fullName>
    </recommendedName>
</protein>
<reference evidence="9" key="1">
    <citation type="submission" date="2017-01" db="EMBL/GenBank/DDBJ databases">
        <title>Comparative genomics of anhydrobiosis in the tardigrade Hypsibius dujardini.</title>
        <authorList>
            <person name="Yoshida Y."/>
            <person name="Koutsovoulos G."/>
            <person name="Laetsch D."/>
            <person name="Stevens L."/>
            <person name="Kumar S."/>
            <person name="Horikawa D."/>
            <person name="Ishino K."/>
            <person name="Komine S."/>
            <person name="Tomita M."/>
            <person name="Blaxter M."/>
            <person name="Arakawa K."/>
        </authorList>
    </citation>
    <scope>NUCLEOTIDE SEQUENCE [LARGE SCALE GENOMIC DNA]</scope>
    <source>
        <strain evidence="9">Z151</strain>
    </source>
</reference>
<evidence type="ECO:0000313" key="9">
    <source>
        <dbReference type="Proteomes" id="UP000192578"/>
    </source>
</evidence>
<dbReference type="EMBL" id="MTYJ01000056">
    <property type="protein sequence ID" value="OQV17794.1"/>
    <property type="molecule type" value="Genomic_DNA"/>
</dbReference>
<proteinExistence type="inferred from homology"/>